<evidence type="ECO:0000259" key="4">
    <source>
        <dbReference type="PROSITE" id="PS51176"/>
    </source>
</evidence>
<dbReference type="FunFam" id="3.40.50.720:FF:000208">
    <property type="entry name" value="Prephenate dehydrogenase"/>
    <property type="match status" value="1"/>
</dbReference>
<dbReference type="Gene3D" id="1.10.3660.10">
    <property type="entry name" value="6-phosphogluconate dehydrogenase C-terminal like domain"/>
    <property type="match status" value="1"/>
</dbReference>
<dbReference type="AlphaFoldDB" id="A0A6H1TW83"/>
<dbReference type="Gene3D" id="3.40.50.720">
    <property type="entry name" value="NAD(P)-binding Rossmann-like Domain"/>
    <property type="match status" value="1"/>
</dbReference>
<dbReference type="Pfam" id="PF02153">
    <property type="entry name" value="PDH_N"/>
    <property type="match status" value="1"/>
</dbReference>
<gene>
    <name evidence="5" type="ORF">HCG48_09750</name>
</gene>
<dbReference type="InterPro" id="IPR036291">
    <property type="entry name" value="NAD(P)-bd_dom_sf"/>
</dbReference>
<dbReference type="RefSeq" id="WP_168568986.1">
    <property type="nucleotide sequence ID" value="NZ_CP051167.1"/>
</dbReference>
<comment type="similarity">
    <text evidence="1">Belongs to the prephenate/arogenate dehydrogenase family.</text>
</comment>
<dbReference type="GO" id="GO:0006571">
    <property type="term" value="P:tyrosine biosynthetic process"/>
    <property type="evidence" value="ECO:0007669"/>
    <property type="project" value="InterPro"/>
</dbReference>
<evidence type="ECO:0000256" key="2">
    <source>
        <dbReference type="ARBA" id="ARBA00023002"/>
    </source>
</evidence>
<dbReference type="InterPro" id="IPR050812">
    <property type="entry name" value="Preph/Arog_dehydrog"/>
</dbReference>
<dbReference type="KEGG" id="oxy:HCG48_09750"/>
<dbReference type="PROSITE" id="PS51176">
    <property type="entry name" value="PDH_ADH"/>
    <property type="match status" value="1"/>
</dbReference>
<evidence type="ECO:0000256" key="3">
    <source>
        <dbReference type="SAM" id="MobiDB-lite"/>
    </source>
</evidence>
<evidence type="ECO:0000256" key="1">
    <source>
        <dbReference type="ARBA" id="ARBA00007964"/>
    </source>
</evidence>
<accession>A0A6H1TW83</accession>
<evidence type="ECO:0000313" key="5">
    <source>
        <dbReference type="EMBL" id="QIZ70831.1"/>
    </source>
</evidence>
<dbReference type="SUPFAM" id="SSF51735">
    <property type="entry name" value="NAD(P)-binding Rossmann-fold domains"/>
    <property type="match status" value="1"/>
</dbReference>
<dbReference type="SUPFAM" id="SSF48179">
    <property type="entry name" value="6-phosphogluconate dehydrogenase C-terminal domain-like"/>
    <property type="match status" value="1"/>
</dbReference>
<dbReference type="NCBIfam" id="NF005650">
    <property type="entry name" value="PRK07417.1"/>
    <property type="match status" value="1"/>
</dbReference>
<feature type="region of interest" description="Disordered" evidence="3">
    <location>
        <begin position="267"/>
        <end position="295"/>
    </location>
</feature>
<dbReference type="EMBL" id="CP051167">
    <property type="protein sequence ID" value="QIZ70831.1"/>
    <property type="molecule type" value="Genomic_DNA"/>
</dbReference>
<dbReference type="InterPro" id="IPR008927">
    <property type="entry name" value="6-PGluconate_DH-like_C_sf"/>
</dbReference>
<dbReference type="GO" id="GO:0070403">
    <property type="term" value="F:NAD+ binding"/>
    <property type="evidence" value="ECO:0007669"/>
    <property type="project" value="InterPro"/>
</dbReference>
<dbReference type="Pfam" id="PF20463">
    <property type="entry name" value="PDH_C"/>
    <property type="match status" value="1"/>
</dbReference>
<feature type="domain" description="Prephenate/arogenate dehydrogenase" evidence="4">
    <location>
        <begin position="1"/>
        <end position="285"/>
    </location>
</feature>
<protein>
    <submittedName>
        <fullName evidence="5">Prephenate/arogenate dehydrogenase</fullName>
    </submittedName>
</protein>
<name>A0A6H1TW83_9CYAN</name>
<organism evidence="5 6">
    <name type="scientific">Oxynema aestuarii AP17</name>
    <dbReference type="NCBI Taxonomy" id="2064643"/>
    <lineage>
        <taxon>Bacteria</taxon>
        <taxon>Bacillati</taxon>
        <taxon>Cyanobacteriota</taxon>
        <taxon>Cyanophyceae</taxon>
        <taxon>Oscillatoriophycideae</taxon>
        <taxon>Oscillatoriales</taxon>
        <taxon>Oscillatoriaceae</taxon>
        <taxon>Oxynema</taxon>
        <taxon>Oxynema aestuarii</taxon>
    </lineage>
</organism>
<evidence type="ECO:0000313" key="6">
    <source>
        <dbReference type="Proteomes" id="UP000500857"/>
    </source>
</evidence>
<keyword evidence="6" id="KW-1185">Reference proteome</keyword>
<dbReference type="InterPro" id="IPR046825">
    <property type="entry name" value="PDH_C"/>
</dbReference>
<dbReference type="InterPro" id="IPR046826">
    <property type="entry name" value="PDH_N"/>
</dbReference>
<keyword evidence="2" id="KW-0560">Oxidoreductase</keyword>
<dbReference type="PANTHER" id="PTHR21363:SF0">
    <property type="entry name" value="PREPHENATE DEHYDROGENASE [NADP(+)]"/>
    <property type="match status" value="1"/>
</dbReference>
<sequence length="295" mass="31421">MKIGIIGLGLIGGSLALDLRDRGHETIGVSRRPQTCQTALDRGVVDVAGVELSLLAGTEVIFVCTPIAAIAPTVSRLVPYLAPETVITDVGSVKVSVVEAVAPLWPNFVPAHPMAGTAESGIEAAQRHLFAGCPYAIAPLPTTPTFAVERVETLAASLGARIYRCTPQTHDRAVAWISHLPVIVSASAIDACLDEPDPDVLQLARALASSGFRDTTRVGGGNPELGVMMARYNRDSLLRSLHAYRQTLDRAIAAIESEDWPALETQLQRTHRQRPQFLNPSAAISPSEAGDPPYN</sequence>
<dbReference type="GO" id="GO:0008977">
    <property type="term" value="F:prephenate dehydrogenase (NAD+) activity"/>
    <property type="evidence" value="ECO:0007669"/>
    <property type="project" value="InterPro"/>
</dbReference>
<dbReference type="InterPro" id="IPR003099">
    <property type="entry name" value="Prephen_DH"/>
</dbReference>
<proteinExistence type="inferred from homology"/>
<dbReference type="PANTHER" id="PTHR21363">
    <property type="entry name" value="PREPHENATE DEHYDROGENASE"/>
    <property type="match status" value="1"/>
</dbReference>
<reference evidence="5 6" key="1">
    <citation type="submission" date="2020-04" db="EMBL/GenBank/DDBJ databases">
        <authorList>
            <person name="Basu S."/>
            <person name="Maruthanayagam V."/>
            <person name="Chakraborty S."/>
            <person name="Pramanik A."/>
            <person name="Mukherjee J."/>
            <person name="Brink B."/>
        </authorList>
    </citation>
    <scope>NUCLEOTIDE SEQUENCE [LARGE SCALE GENOMIC DNA]</scope>
    <source>
        <strain evidence="5 6">AP17</strain>
    </source>
</reference>
<dbReference type="GO" id="GO:0004665">
    <property type="term" value="F:prephenate dehydrogenase (NADP+) activity"/>
    <property type="evidence" value="ECO:0007669"/>
    <property type="project" value="InterPro"/>
</dbReference>
<dbReference type="Proteomes" id="UP000500857">
    <property type="component" value="Chromosome"/>
</dbReference>